<keyword evidence="4" id="KW-1185">Reference proteome</keyword>
<dbReference type="RefSeq" id="WP_312877222.1">
    <property type="nucleotide sequence ID" value="NZ_BAAATF010000009.1"/>
</dbReference>
<dbReference type="AlphaFoldDB" id="A0A7W3JE81"/>
<feature type="transmembrane region" description="Helical" evidence="2">
    <location>
        <begin position="40"/>
        <end position="60"/>
    </location>
</feature>
<keyword evidence="2" id="KW-0812">Transmembrane</keyword>
<evidence type="ECO:0008006" key="5">
    <source>
        <dbReference type="Google" id="ProtNLM"/>
    </source>
</evidence>
<keyword evidence="2" id="KW-1133">Transmembrane helix</keyword>
<feature type="compositionally biased region" description="Basic and acidic residues" evidence="1">
    <location>
        <begin position="11"/>
        <end position="24"/>
    </location>
</feature>
<evidence type="ECO:0000256" key="1">
    <source>
        <dbReference type="SAM" id="MobiDB-lite"/>
    </source>
</evidence>
<dbReference type="EMBL" id="JACGWV010000003">
    <property type="protein sequence ID" value="MBA8811205.1"/>
    <property type="molecule type" value="Genomic_DNA"/>
</dbReference>
<feature type="transmembrane region" description="Helical" evidence="2">
    <location>
        <begin position="148"/>
        <end position="176"/>
    </location>
</feature>
<dbReference type="InterPro" id="IPR006938">
    <property type="entry name" value="DUF624"/>
</dbReference>
<feature type="compositionally biased region" description="Gly residues" evidence="1">
    <location>
        <begin position="1"/>
        <end position="10"/>
    </location>
</feature>
<feature type="transmembrane region" description="Helical" evidence="2">
    <location>
        <begin position="122"/>
        <end position="142"/>
    </location>
</feature>
<feature type="transmembrane region" description="Helical" evidence="2">
    <location>
        <begin position="72"/>
        <end position="93"/>
    </location>
</feature>
<evidence type="ECO:0000256" key="2">
    <source>
        <dbReference type="SAM" id="Phobius"/>
    </source>
</evidence>
<dbReference type="Pfam" id="PF04854">
    <property type="entry name" value="DUF624"/>
    <property type="match status" value="1"/>
</dbReference>
<name>A0A7W3JE81_9MICO</name>
<protein>
    <recommendedName>
        <fullName evidence="5">Membrane protein YesL</fullName>
    </recommendedName>
</protein>
<keyword evidence="2" id="KW-0472">Membrane</keyword>
<evidence type="ECO:0000313" key="3">
    <source>
        <dbReference type="EMBL" id="MBA8811205.1"/>
    </source>
</evidence>
<feature type="region of interest" description="Disordered" evidence="1">
    <location>
        <begin position="1"/>
        <end position="24"/>
    </location>
</feature>
<feature type="transmembrane region" description="Helical" evidence="2">
    <location>
        <begin position="197"/>
        <end position="228"/>
    </location>
</feature>
<proteinExistence type="predicted"/>
<comment type="caution">
    <text evidence="3">The sequence shown here is derived from an EMBL/GenBank/DDBJ whole genome shotgun (WGS) entry which is preliminary data.</text>
</comment>
<evidence type="ECO:0000313" key="4">
    <source>
        <dbReference type="Proteomes" id="UP000540568"/>
    </source>
</evidence>
<gene>
    <name evidence="3" type="ORF">FHX71_005212</name>
</gene>
<organism evidence="3 4">
    <name type="scientific">Promicromonospora sukumoe</name>
    <dbReference type="NCBI Taxonomy" id="88382"/>
    <lineage>
        <taxon>Bacteria</taxon>
        <taxon>Bacillati</taxon>
        <taxon>Actinomycetota</taxon>
        <taxon>Actinomycetes</taxon>
        <taxon>Micrococcales</taxon>
        <taxon>Promicromonosporaceae</taxon>
        <taxon>Promicromonospora</taxon>
    </lineage>
</organism>
<sequence length="248" mass="25739">MSTGGPGRTGSGREELGNDRVGDGERREFGEGVLGRATALVYWHLVVELLLVVAVLPGALASLLLERTPGNAVLFALCLLPVGPAVSAGLFALRDRTRAEGLTPAASFWRGYRLNWKDALKVWVPALAAGVVVVLGLANVGAGGVPGWYAGVLVVVGAGLALWTVNALLVVSFFGFRTRDVVRLAAHYLGAKPLVTLGSLSLLVLAGGIVVLTTEAVFALVAVVWLALVLRNAGPVLADVEARFTDAA</sequence>
<accession>A0A7W3JE81</accession>
<reference evidence="3 4" key="1">
    <citation type="submission" date="2020-07" db="EMBL/GenBank/DDBJ databases">
        <title>Sequencing the genomes of 1000 actinobacteria strains.</title>
        <authorList>
            <person name="Klenk H.-P."/>
        </authorList>
    </citation>
    <scope>NUCLEOTIDE SEQUENCE [LARGE SCALE GENOMIC DNA]</scope>
    <source>
        <strain evidence="3 4">DSM 44121</strain>
    </source>
</reference>
<dbReference type="Proteomes" id="UP000540568">
    <property type="component" value="Unassembled WGS sequence"/>
</dbReference>